<geneLocation type="plasmid" evidence="1 2">
    <name>p.p-1</name>
</geneLocation>
<keyword evidence="1" id="KW-0614">Plasmid</keyword>
<dbReference type="PROSITE" id="PS51318">
    <property type="entry name" value="TAT"/>
    <property type="match status" value="1"/>
</dbReference>
<dbReference type="KEGG" id="pphr:APZ00_25040"/>
<dbReference type="NCBIfam" id="NF041770">
    <property type="entry name" value="CFI_box_CTERM"/>
    <property type="match status" value="1"/>
</dbReference>
<organism evidence="1 2">
    <name type="scientific">Pannonibacter phragmitetus</name>
    <dbReference type="NCBI Taxonomy" id="121719"/>
    <lineage>
        <taxon>Bacteria</taxon>
        <taxon>Pseudomonadati</taxon>
        <taxon>Pseudomonadota</taxon>
        <taxon>Alphaproteobacteria</taxon>
        <taxon>Hyphomicrobiales</taxon>
        <taxon>Stappiaceae</taxon>
        <taxon>Pannonibacter</taxon>
    </lineage>
</organism>
<dbReference type="EMBL" id="CP013069">
    <property type="protein sequence ID" value="ALV30500.1"/>
    <property type="molecule type" value="Genomic_DNA"/>
</dbReference>
<accession>A0A0U3Q1T8</accession>
<sequence length="384" mass="42302">MPKIDKPSWLLSRRALLAGGPAAALSPLLGGAASAAVRCDVRKDDWDWSVELDPLFDGDPAGADIAKLEVTHSFFYGSPYGASAGTLVTEPELGFSISLYVAAGKIIEGTVQVSPLAYGSRSYAGFTSGEPAIQYWPRLDQQDHGIRVHEEHRAGMGVYFLLTAANGQAVRLEGKISRGRRSPIPGMNSGLSDSEDPVEVKFILQGETVANQLVHFLRKQMPVTAETGILFPDGRRAAVFRQTLAGEGPDRIYREALAELSHKLQAVWDCEAVDNPCFLTTACCLAFGRPDDCFELQTLRRFRDGWLLRQPFGPDVVSHYYAVSPPILSQLAASPEGKRKLRALYWTRILPCVALIRIGAYRRAYALYREMTGRLEREFLSGRL</sequence>
<dbReference type="Proteomes" id="UP000064921">
    <property type="component" value="Plasmid p.p-1"/>
</dbReference>
<dbReference type="AlphaFoldDB" id="A0A0U3Q1T8"/>
<protein>
    <submittedName>
        <fullName evidence="1">Uncharacterized protein</fullName>
    </submittedName>
</protein>
<evidence type="ECO:0000313" key="2">
    <source>
        <dbReference type="Proteomes" id="UP000064921"/>
    </source>
</evidence>
<gene>
    <name evidence="1" type="ORF">APZ00_25040</name>
</gene>
<reference evidence="1 2" key="1">
    <citation type="submission" date="2015-10" db="EMBL/GenBank/DDBJ databases">
        <title>The world's first case of liver abscess caused by Pannonibacter phragmitetus.</title>
        <authorList>
            <person name="Ming D."/>
            <person name="Wang M."/>
            <person name="Zhou Y."/>
            <person name="Jiang T."/>
            <person name="Hu S."/>
        </authorList>
    </citation>
    <scope>NUCLEOTIDE SEQUENCE [LARGE SCALE GENOMIC DNA]</scope>
    <source>
        <strain evidence="1 2">31801</strain>
        <plasmid evidence="2">Plasmid p.p-1</plasmid>
    </source>
</reference>
<evidence type="ECO:0000313" key="1">
    <source>
        <dbReference type="EMBL" id="ALV30500.1"/>
    </source>
</evidence>
<name>A0A0U3Q1T8_9HYPH</name>
<proteinExistence type="predicted"/>
<dbReference type="InterPro" id="IPR006311">
    <property type="entry name" value="TAT_signal"/>
</dbReference>
<keyword evidence="2" id="KW-1185">Reference proteome</keyword>
<dbReference type="InterPro" id="IPR049886">
    <property type="entry name" value="CFI_box_CTERM_dom"/>
</dbReference>
<dbReference type="RefSeq" id="WP_058901035.1">
    <property type="nucleotide sequence ID" value="NZ_CP013069.1"/>
</dbReference>